<gene>
    <name evidence="1" type="ORF">KSP40_PGU007549</name>
</gene>
<dbReference type="EMBL" id="JBBWWR010000005">
    <property type="protein sequence ID" value="KAK8966776.1"/>
    <property type="molecule type" value="Genomic_DNA"/>
</dbReference>
<dbReference type="Proteomes" id="UP001412067">
    <property type="component" value="Unassembled WGS sequence"/>
</dbReference>
<evidence type="ECO:0000313" key="1">
    <source>
        <dbReference type="EMBL" id="KAK8966776.1"/>
    </source>
</evidence>
<comment type="caution">
    <text evidence="1">The sequence shown here is derived from an EMBL/GenBank/DDBJ whole genome shotgun (WGS) entry which is preliminary data.</text>
</comment>
<protein>
    <submittedName>
        <fullName evidence="1">Uncharacterized protein</fullName>
    </submittedName>
</protein>
<keyword evidence="2" id="KW-1185">Reference proteome</keyword>
<evidence type="ECO:0000313" key="2">
    <source>
        <dbReference type="Proteomes" id="UP001412067"/>
    </source>
</evidence>
<organism evidence="1 2">
    <name type="scientific">Platanthera guangdongensis</name>
    <dbReference type="NCBI Taxonomy" id="2320717"/>
    <lineage>
        <taxon>Eukaryota</taxon>
        <taxon>Viridiplantae</taxon>
        <taxon>Streptophyta</taxon>
        <taxon>Embryophyta</taxon>
        <taxon>Tracheophyta</taxon>
        <taxon>Spermatophyta</taxon>
        <taxon>Magnoliopsida</taxon>
        <taxon>Liliopsida</taxon>
        <taxon>Asparagales</taxon>
        <taxon>Orchidaceae</taxon>
        <taxon>Orchidoideae</taxon>
        <taxon>Orchideae</taxon>
        <taxon>Orchidinae</taxon>
        <taxon>Platanthera</taxon>
    </lineage>
</organism>
<accession>A0ABR2MS04</accession>
<reference evidence="1 2" key="1">
    <citation type="journal article" date="2022" name="Nat. Plants">
        <title>Genomes of leafy and leafless Platanthera orchids illuminate the evolution of mycoheterotrophy.</title>
        <authorList>
            <person name="Li M.H."/>
            <person name="Liu K.W."/>
            <person name="Li Z."/>
            <person name="Lu H.C."/>
            <person name="Ye Q.L."/>
            <person name="Zhang D."/>
            <person name="Wang J.Y."/>
            <person name="Li Y.F."/>
            <person name="Zhong Z.M."/>
            <person name="Liu X."/>
            <person name="Yu X."/>
            <person name="Liu D.K."/>
            <person name="Tu X.D."/>
            <person name="Liu B."/>
            <person name="Hao Y."/>
            <person name="Liao X.Y."/>
            <person name="Jiang Y.T."/>
            <person name="Sun W.H."/>
            <person name="Chen J."/>
            <person name="Chen Y.Q."/>
            <person name="Ai Y."/>
            <person name="Zhai J.W."/>
            <person name="Wu S.S."/>
            <person name="Zhou Z."/>
            <person name="Hsiao Y.Y."/>
            <person name="Wu W.L."/>
            <person name="Chen Y.Y."/>
            <person name="Lin Y.F."/>
            <person name="Hsu J.L."/>
            <person name="Li C.Y."/>
            <person name="Wang Z.W."/>
            <person name="Zhao X."/>
            <person name="Zhong W.Y."/>
            <person name="Ma X.K."/>
            <person name="Ma L."/>
            <person name="Huang J."/>
            <person name="Chen G.Z."/>
            <person name="Huang M.Z."/>
            <person name="Huang L."/>
            <person name="Peng D.H."/>
            <person name="Luo Y.B."/>
            <person name="Zou S.Q."/>
            <person name="Chen S.P."/>
            <person name="Lan S."/>
            <person name="Tsai W.C."/>
            <person name="Van de Peer Y."/>
            <person name="Liu Z.J."/>
        </authorList>
    </citation>
    <scope>NUCLEOTIDE SEQUENCE [LARGE SCALE GENOMIC DNA]</scope>
    <source>
        <strain evidence="1">Lor288</strain>
    </source>
</reference>
<proteinExistence type="predicted"/>
<sequence length="56" mass="6309">MSGGGMLSLTELFVEACYLHPKFWPLQSHMVLNYRISRRSTGLMIHSNISTISIPS</sequence>
<name>A0ABR2MS04_9ASPA</name>